<evidence type="ECO:0000313" key="3">
    <source>
        <dbReference type="Proteomes" id="UP001596028"/>
    </source>
</evidence>
<gene>
    <name evidence="2" type="ORF">ACFO3S_26650</name>
</gene>
<dbReference type="Pfam" id="PF01116">
    <property type="entry name" value="F_bP_aldolase"/>
    <property type="match status" value="1"/>
</dbReference>
<comment type="caution">
    <text evidence="2">The sequence shown here is derived from an EMBL/GenBank/DDBJ whole genome shotgun (WGS) entry which is preliminary data.</text>
</comment>
<dbReference type="PANTHER" id="PTHR30304:SF0">
    <property type="entry name" value="D-TAGATOSE-1,6-BISPHOSPHATE ALDOLASE SUBUNIT GATY-RELATED"/>
    <property type="match status" value="1"/>
</dbReference>
<dbReference type="CDD" id="cd00947">
    <property type="entry name" value="TBP_aldolase_IIB"/>
    <property type="match status" value="1"/>
</dbReference>
<evidence type="ECO:0000256" key="1">
    <source>
        <dbReference type="ARBA" id="ARBA00001947"/>
    </source>
</evidence>
<comment type="cofactor">
    <cofactor evidence="1">
        <name>Zn(2+)</name>
        <dbReference type="ChEBI" id="CHEBI:29105"/>
    </cofactor>
</comment>
<dbReference type="PANTHER" id="PTHR30304">
    <property type="entry name" value="D-TAGATOSE-1,6-BISPHOSPHATE ALDOLASE"/>
    <property type="match status" value="1"/>
</dbReference>
<name>A0ABV9FIM4_9BACL</name>
<organism evidence="2 3">
    <name type="scientific">Cohnella hongkongensis</name>
    <dbReference type="NCBI Taxonomy" id="178337"/>
    <lineage>
        <taxon>Bacteria</taxon>
        <taxon>Bacillati</taxon>
        <taxon>Bacillota</taxon>
        <taxon>Bacilli</taxon>
        <taxon>Bacillales</taxon>
        <taxon>Paenibacillaceae</taxon>
        <taxon>Cohnella</taxon>
    </lineage>
</organism>
<protein>
    <submittedName>
        <fullName evidence="2">Ketose-bisphosphate aldolase</fullName>
    </submittedName>
</protein>
<dbReference type="RefSeq" id="WP_378102470.1">
    <property type="nucleotide sequence ID" value="NZ_JBHSEP010000031.1"/>
</dbReference>
<sequence length="278" mass="30529">MALVNGTELLRDAKRRKYAVPQFNVLNLEMVEAVIDTAESFRAPVIVGLVDRHFPVLDIESLVYAIKRRADRAAVPVVLHLDHGRTWERAIEALRLGFTSIMYDGSLLPIEDNISTTRDIVRAAHAVQVSVEAELGHVGSAKAGDGNEVTSTDEAEYFAERTGVDYLAISIGNTHGHYHGDKPTFRLDVLQEINRKVDVPLVLHGGSETPLAEIHSVIDNGIAKINIFTEFARAYMEGIVQLSRSESIDYLNVAASGKETARTVIAGRLQDFRTAGKA</sequence>
<keyword evidence="3" id="KW-1185">Reference proteome</keyword>
<proteinExistence type="predicted"/>
<dbReference type="InterPro" id="IPR013785">
    <property type="entry name" value="Aldolase_TIM"/>
</dbReference>
<evidence type="ECO:0000313" key="2">
    <source>
        <dbReference type="EMBL" id="MFC4601845.1"/>
    </source>
</evidence>
<dbReference type="InterPro" id="IPR000771">
    <property type="entry name" value="FBA_II"/>
</dbReference>
<dbReference type="SUPFAM" id="SSF51569">
    <property type="entry name" value="Aldolase"/>
    <property type="match status" value="1"/>
</dbReference>
<dbReference type="EMBL" id="JBHSEP010000031">
    <property type="protein sequence ID" value="MFC4601845.1"/>
    <property type="molecule type" value="Genomic_DNA"/>
</dbReference>
<accession>A0ABV9FIM4</accession>
<dbReference type="NCBIfam" id="TIGR00167">
    <property type="entry name" value="cbbA"/>
    <property type="match status" value="1"/>
</dbReference>
<dbReference type="Gene3D" id="3.20.20.70">
    <property type="entry name" value="Aldolase class I"/>
    <property type="match status" value="1"/>
</dbReference>
<reference evidence="3" key="1">
    <citation type="journal article" date="2019" name="Int. J. Syst. Evol. Microbiol.">
        <title>The Global Catalogue of Microorganisms (GCM) 10K type strain sequencing project: providing services to taxonomists for standard genome sequencing and annotation.</title>
        <authorList>
            <consortium name="The Broad Institute Genomics Platform"/>
            <consortium name="The Broad Institute Genome Sequencing Center for Infectious Disease"/>
            <person name="Wu L."/>
            <person name="Ma J."/>
        </authorList>
    </citation>
    <scope>NUCLEOTIDE SEQUENCE [LARGE SCALE GENOMIC DNA]</scope>
    <source>
        <strain evidence="3">CCUG 49571</strain>
    </source>
</reference>
<dbReference type="Proteomes" id="UP001596028">
    <property type="component" value="Unassembled WGS sequence"/>
</dbReference>
<dbReference type="InterPro" id="IPR050246">
    <property type="entry name" value="Class_II_FBP_aldolase"/>
</dbReference>
<dbReference type="PIRSF" id="PIRSF001359">
    <property type="entry name" value="F_bP_aldolase_II"/>
    <property type="match status" value="1"/>
</dbReference>